<protein>
    <recommendedName>
        <fullName evidence="5">SHSP domain-containing protein</fullName>
    </recommendedName>
</protein>
<comment type="similarity">
    <text evidence="2 3">Belongs to the small heat shock protein (HSP20) family.</text>
</comment>
<evidence type="ECO:0000256" key="1">
    <source>
        <dbReference type="ARBA" id="ARBA00023016"/>
    </source>
</evidence>
<accession>A0ABP0B9W4</accession>
<sequence length="324" mass="35931">MPFFPRAFFNPVNTAPADQFTNFFQLINEIDQAASVAAKQQQAQELARQEAHQAARRERQQQCQAACAARQQVARQQKHQHRAHHNNDSFASFFGLSRPFNPRFDVRETESTYELHGELAGVERNNVNLEFTEPQTLVISGSVERNYSSNTPADVEAAPAAAPEAVPEAIADTHSEPSDDDEPILRDGARTPVDEDEPFEIVAPRTPSPARSHRATVTDEATEDALERGEDITNEKAAAPAEAEVADPAVVTPGEVEAEQTQTEAQTAPTERYWVQERAVGQFKRVFNFPVPVDEANVRANLENGILSVSIPKAKREVRRIVVF</sequence>
<evidence type="ECO:0000256" key="3">
    <source>
        <dbReference type="RuleBase" id="RU003616"/>
    </source>
</evidence>
<evidence type="ECO:0000313" key="7">
    <source>
        <dbReference type="Proteomes" id="UP001642482"/>
    </source>
</evidence>
<reference evidence="6 7" key="1">
    <citation type="submission" date="2024-01" db="EMBL/GenBank/DDBJ databases">
        <authorList>
            <person name="Allen C."/>
            <person name="Tagirdzhanova G."/>
        </authorList>
    </citation>
    <scope>NUCLEOTIDE SEQUENCE [LARGE SCALE GENOMIC DNA]</scope>
</reference>
<evidence type="ECO:0000256" key="4">
    <source>
        <dbReference type="SAM" id="MobiDB-lite"/>
    </source>
</evidence>
<dbReference type="InterPro" id="IPR008978">
    <property type="entry name" value="HSP20-like_chaperone"/>
</dbReference>
<name>A0ABP0B9W4_9PEZI</name>
<dbReference type="Gene3D" id="2.60.40.790">
    <property type="match status" value="1"/>
</dbReference>
<comment type="caution">
    <text evidence="6">The sequence shown here is derived from an EMBL/GenBank/DDBJ whole genome shotgun (WGS) entry which is preliminary data.</text>
</comment>
<dbReference type="PROSITE" id="PS01031">
    <property type="entry name" value="SHSP"/>
    <property type="match status" value="1"/>
</dbReference>
<dbReference type="InterPro" id="IPR031107">
    <property type="entry name" value="Small_HSP"/>
</dbReference>
<feature type="compositionally biased region" description="Basic and acidic residues" evidence="4">
    <location>
        <begin position="171"/>
        <end position="193"/>
    </location>
</feature>
<organism evidence="6 7">
    <name type="scientific">Sporothrix eucalyptigena</name>
    <dbReference type="NCBI Taxonomy" id="1812306"/>
    <lineage>
        <taxon>Eukaryota</taxon>
        <taxon>Fungi</taxon>
        <taxon>Dikarya</taxon>
        <taxon>Ascomycota</taxon>
        <taxon>Pezizomycotina</taxon>
        <taxon>Sordariomycetes</taxon>
        <taxon>Sordariomycetidae</taxon>
        <taxon>Ophiostomatales</taxon>
        <taxon>Ophiostomataceae</taxon>
        <taxon>Sporothrix</taxon>
    </lineage>
</organism>
<feature type="region of interest" description="Disordered" evidence="4">
    <location>
        <begin position="171"/>
        <end position="227"/>
    </location>
</feature>
<evidence type="ECO:0000256" key="2">
    <source>
        <dbReference type="PROSITE-ProRule" id="PRU00285"/>
    </source>
</evidence>
<dbReference type="PANTHER" id="PTHR11527">
    <property type="entry name" value="HEAT-SHOCK PROTEIN 20 FAMILY MEMBER"/>
    <property type="match status" value="1"/>
</dbReference>
<dbReference type="Proteomes" id="UP001642482">
    <property type="component" value="Unassembled WGS sequence"/>
</dbReference>
<dbReference type="InterPro" id="IPR002068">
    <property type="entry name" value="A-crystallin/Hsp20_dom"/>
</dbReference>
<dbReference type="SUPFAM" id="SSF49764">
    <property type="entry name" value="HSP20-like chaperones"/>
    <property type="match status" value="1"/>
</dbReference>
<keyword evidence="1" id="KW-0346">Stress response</keyword>
<dbReference type="Pfam" id="PF00011">
    <property type="entry name" value="HSP20"/>
    <property type="match status" value="1"/>
</dbReference>
<dbReference type="CDD" id="cd06464">
    <property type="entry name" value="ACD_sHsps-like"/>
    <property type="match status" value="1"/>
</dbReference>
<evidence type="ECO:0000313" key="6">
    <source>
        <dbReference type="EMBL" id="CAK7216355.1"/>
    </source>
</evidence>
<keyword evidence="7" id="KW-1185">Reference proteome</keyword>
<dbReference type="EMBL" id="CAWUHD010000020">
    <property type="protein sequence ID" value="CAK7216355.1"/>
    <property type="molecule type" value="Genomic_DNA"/>
</dbReference>
<proteinExistence type="inferred from homology"/>
<gene>
    <name evidence="6" type="ORF">SEUCBS140593_002841</name>
</gene>
<feature type="domain" description="SHSP" evidence="5">
    <location>
        <begin position="95"/>
        <end position="324"/>
    </location>
</feature>
<evidence type="ECO:0000259" key="5">
    <source>
        <dbReference type="PROSITE" id="PS01031"/>
    </source>
</evidence>